<keyword evidence="3" id="KW-0677">Repeat</keyword>
<evidence type="ECO:0000256" key="6">
    <source>
        <dbReference type="SAM" id="MobiDB-lite"/>
    </source>
</evidence>
<evidence type="ECO:0000259" key="7">
    <source>
        <dbReference type="PROSITE" id="PS50020"/>
    </source>
</evidence>
<feature type="compositionally biased region" description="Basic and acidic residues" evidence="6">
    <location>
        <begin position="1082"/>
        <end position="1099"/>
    </location>
</feature>
<evidence type="ECO:0000256" key="4">
    <source>
        <dbReference type="ARBA" id="ARBA00022860"/>
    </source>
</evidence>
<gene>
    <name evidence="8" type="ORF">TrRE_jg6786</name>
</gene>
<dbReference type="GO" id="GO:0005737">
    <property type="term" value="C:cytoplasm"/>
    <property type="evidence" value="ECO:0007669"/>
    <property type="project" value="UniProtKB-SubCell"/>
</dbReference>
<dbReference type="Gene3D" id="2.20.70.10">
    <property type="match status" value="1"/>
</dbReference>
<dbReference type="InterPro" id="IPR001202">
    <property type="entry name" value="WW_dom"/>
</dbReference>
<feature type="compositionally biased region" description="Low complexity" evidence="6">
    <location>
        <begin position="41"/>
        <end position="52"/>
    </location>
</feature>
<feature type="region of interest" description="Disordered" evidence="6">
    <location>
        <begin position="997"/>
        <end position="1040"/>
    </location>
</feature>
<feature type="region of interest" description="Disordered" evidence="6">
    <location>
        <begin position="220"/>
        <end position="245"/>
    </location>
</feature>
<dbReference type="SMART" id="SM00015">
    <property type="entry name" value="IQ"/>
    <property type="match status" value="16"/>
</dbReference>
<dbReference type="InterPro" id="IPR000048">
    <property type="entry name" value="IQ_motif_EF-hand-BS"/>
</dbReference>
<evidence type="ECO:0000313" key="8">
    <source>
        <dbReference type="EMBL" id="GMH65241.1"/>
    </source>
</evidence>
<keyword evidence="5" id="KW-0175">Coiled coil</keyword>
<dbReference type="Pfam" id="PF00397">
    <property type="entry name" value="WW"/>
    <property type="match status" value="1"/>
</dbReference>
<evidence type="ECO:0000256" key="5">
    <source>
        <dbReference type="SAM" id="Coils"/>
    </source>
</evidence>
<keyword evidence="2" id="KW-0963">Cytoplasm</keyword>
<dbReference type="InterPro" id="IPR051185">
    <property type="entry name" value="ASPM"/>
</dbReference>
<keyword evidence="4" id="KW-0112">Calmodulin-binding</keyword>
<dbReference type="GO" id="GO:0000922">
    <property type="term" value="C:spindle pole"/>
    <property type="evidence" value="ECO:0007669"/>
    <property type="project" value="TreeGrafter"/>
</dbReference>
<name>A0A9W7A3N4_9STRA</name>
<comment type="subcellular location">
    <subcellularLocation>
        <location evidence="1">Cytoplasm</location>
    </subcellularLocation>
</comment>
<dbReference type="GO" id="GO:0000278">
    <property type="term" value="P:mitotic cell cycle"/>
    <property type="evidence" value="ECO:0007669"/>
    <property type="project" value="TreeGrafter"/>
</dbReference>
<dbReference type="PROSITE" id="PS50020">
    <property type="entry name" value="WW_DOMAIN_2"/>
    <property type="match status" value="1"/>
</dbReference>
<dbReference type="Proteomes" id="UP001165082">
    <property type="component" value="Unassembled WGS sequence"/>
</dbReference>
<evidence type="ECO:0000256" key="2">
    <source>
        <dbReference type="ARBA" id="ARBA00022490"/>
    </source>
</evidence>
<feature type="domain" description="WW" evidence="7">
    <location>
        <begin position="1337"/>
        <end position="1370"/>
    </location>
</feature>
<dbReference type="Gene3D" id="1.20.5.190">
    <property type="match status" value="4"/>
</dbReference>
<evidence type="ECO:0000313" key="9">
    <source>
        <dbReference type="Proteomes" id="UP001165082"/>
    </source>
</evidence>
<dbReference type="OrthoDB" id="193507at2759"/>
<dbReference type="PANTHER" id="PTHR22706">
    <property type="entry name" value="ASSEMBLY FACTOR FOR SPINDLE MICROTUBULES"/>
    <property type="match status" value="1"/>
</dbReference>
<dbReference type="CDD" id="cd00201">
    <property type="entry name" value="WW"/>
    <property type="match status" value="1"/>
</dbReference>
<feature type="coiled-coil region" evidence="5">
    <location>
        <begin position="1165"/>
        <end position="1194"/>
    </location>
</feature>
<dbReference type="GO" id="GO:0007051">
    <property type="term" value="P:spindle organization"/>
    <property type="evidence" value="ECO:0007669"/>
    <property type="project" value="TreeGrafter"/>
</dbReference>
<sequence length="1370" mass="160236">MSDPYDIPLYKSLKAKKAIYEPGVPRRSPPKKRSKPRNGASSTLSSQSTSPKKPLHHHLEPPGPPSTSKYSDIPTAAMTSSMKAFGMRVAMNQIGSPPGMPEMEKASDIFFLDVDSLKSLRGKGVKTFNHSTIKPKDLIKQAPLIEELREMVEQSNDEVKEHNIPAGEKVVKLKEELETTKDAAKLGIRKVQRLQRDLAKAEILEKQLVEELRQTNMADTSGRSAEYVIKKQEGRQKKKSGWKKNTDRVKEVKALAKCVGMKIKNAGEMYDKVKLHGNFGGEQGYEFGMDDFVCEIFERIEHGPRDAETVKGVLDEYHRDLTKYEVDKLLKISLPESSSPATSPGKSDPDEVNLDILLRAMVVMRRLHLLAQVEGGLERQRDDDDSTILTFTSKISSKSAVSQRTNMSLPPVRISTANAIVEVPSIDRETPRVLRGGGDQAPTVSELRSELEHSSRTLSNLDRAMKRDVALVSQNYTVKSQNARQMSFVWGLEKVENVGRTLIRNFLWLAFKRMLRYDRYKRNSLHAATFVKTLNARIIGRILSKWLQYKFVSMFLDWKQRANYETQLEEHSAILEMQAAVRMRQGVKRTQIKREHRAANNIQRIHRGNGGRQAAEARREYLRMKWAAMVIEHAWINLGVIRNARRLVREKKEGKAAGVLQRRWRIKQAGRRVLLMKQLREKEMKCLKIQCLYRGYYTRCQVYDNTKEKRRFRAATKIQTMVRRFMAWWEVEDVRERHAAATAIQAHFRGSEGKRRARVEKKNNAATEIQRYCRGMQCREKILRRQRWIAAQFSREARCTIKIQNAFRMRTAYKRAMMRRETQQRIENEQAIALQRMARGRKTRLDFAKKKEFKHMQDRENAKRRESSVAIQSVFRGRKAKRRVKGERDKRERSHLEQRATKIQGLFRGKMGRKRSSVIKEEYQRMLEERTYGVYYSLQRKYIREQNERHGKYAELLQANVRIFLSKCRVRALRGEKGAAMEEAQMNMAAMMIQNKSRSRNATRELTKRKETREKEMEMKRRELEEEKDKEELEQNGAATLLQRRQRGRVCRREFGKKKEQMVEGKSATKLQAMQRSKQARKRVDGMRREKMEVEEKDQAEKLEKNVSATRLQAVFRGNKSRVDKKDYIRDLKRQKAKKDALVLAFAATKMQCGWRKNRARKVFKKRMKVAEEEKRQRAEDEELEKNLEALHQEQEMLLYVLRVQNCWRVKKARQKFDIARIAHQSVGRVRREKLRETSALKLQSWFRGIKLRRWWKKNLFSLKQELEYRSWCVECMATYATRRCTTCLDRYCDECWVVIHKNGRKRQHAWDIIEFKPDVVEEGSSLGGGSWDEGSGAVAGEWAEYWDESAGAKYWYNVNTGEAKWVKPF</sequence>
<protein>
    <recommendedName>
        <fullName evidence="7">WW domain-containing protein</fullName>
    </recommendedName>
</protein>
<feature type="compositionally biased region" description="Basic and acidic residues" evidence="6">
    <location>
        <begin position="1002"/>
        <end position="1033"/>
    </location>
</feature>
<accession>A0A9W7A3N4</accession>
<feature type="region of interest" description="Disordered" evidence="6">
    <location>
        <begin position="1072"/>
        <end position="1099"/>
    </location>
</feature>
<evidence type="ECO:0000256" key="1">
    <source>
        <dbReference type="ARBA" id="ARBA00004496"/>
    </source>
</evidence>
<comment type="caution">
    <text evidence="8">The sequence shown here is derived from an EMBL/GenBank/DDBJ whole genome shotgun (WGS) entry which is preliminary data.</text>
</comment>
<dbReference type="GO" id="GO:0005516">
    <property type="term" value="F:calmodulin binding"/>
    <property type="evidence" value="ECO:0007669"/>
    <property type="project" value="UniProtKB-KW"/>
</dbReference>
<evidence type="ECO:0000256" key="3">
    <source>
        <dbReference type="ARBA" id="ARBA00022737"/>
    </source>
</evidence>
<reference evidence="8" key="1">
    <citation type="submission" date="2022-07" db="EMBL/GenBank/DDBJ databases">
        <title>Genome analysis of Parmales, a sister group of diatoms, reveals the evolutionary specialization of diatoms from phago-mixotrophs to photoautotrophs.</title>
        <authorList>
            <person name="Ban H."/>
            <person name="Sato S."/>
            <person name="Yoshikawa S."/>
            <person name="Kazumasa Y."/>
            <person name="Nakamura Y."/>
            <person name="Ichinomiya M."/>
            <person name="Saitoh K."/>
            <person name="Sato N."/>
            <person name="Blanc-Mathieu R."/>
            <person name="Endo H."/>
            <person name="Kuwata A."/>
            <person name="Ogata H."/>
        </authorList>
    </citation>
    <scope>NUCLEOTIDE SEQUENCE</scope>
</reference>
<feature type="region of interest" description="Disordered" evidence="6">
    <location>
        <begin position="18"/>
        <end position="73"/>
    </location>
</feature>
<dbReference type="Pfam" id="PF00612">
    <property type="entry name" value="IQ"/>
    <property type="match status" value="5"/>
</dbReference>
<proteinExistence type="predicted"/>
<organism evidence="8 9">
    <name type="scientific">Triparma retinervis</name>
    <dbReference type="NCBI Taxonomy" id="2557542"/>
    <lineage>
        <taxon>Eukaryota</taxon>
        <taxon>Sar</taxon>
        <taxon>Stramenopiles</taxon>
        <taxon>Ochrophyta</taxon>
        <taxon>Bolidophyceae</taxon>
        <taxon>Parmales</taxon>
        <taxon>Triparmaceae</taxon>
        <taxon>Triparma</taxon>
    </lineage>
</organism>
<dbReference type="PANTHER" id="PTHR22706:SF1">
    <property type="entry name" value="ASSEMBLY FACTOR FOR SPINDLE MICROTUBULES"/>
    <property type="match status" value="1"/>
</dbReference>
<dbReference type="PROSITE" id="PS50096">
    <property type="entry name" value="IQ"/>
    <property type="match status" value="12"/>
</dbReference>
<dbReference type="GO" id="GO:0051295">
    <property type="term" value="P:establishment of meiotic spindle localization"/>
    <property type="evidence" value="ECO:0007669"/>
    <property type="project" value="TreeGrafter"/>
</dbReference>
<keyword evidence="9" id="KW-1185">Reference proteome</keyword>
<dbReference type="EMBL" id="BRXZ01002569">
    <property type="protein sequence ID" value="GMH65241.1"/>
    <property type="molecule type" value="Genomic_DNA"/>
</dbReference>